<dbReference type="GO" id="GO:0071949">
    <property type="term" value="F:FAD binding"/>
    <property type="evidence" value="ECO:0007669"/>
    <property type="project" value="InterPro"/>
</dbReference>
<reference evidence="2 3" key="1">
    <citation type="submission" date="2019-11" db="EMBL/GenBank/DDBJ databases">
        <authorList>
            <person name="Dong K."/>
        </authorList>
    </citation>
    <scope>NUCLEOTIDE SEQUENCE [LARGE SCALE GENOMIC DNA]</scope>
    <source>
        <strain evidence="2 3">NBRC 112902</strain>
    </source>
</reference>
<dbReference type="SMART" id="SM01034">
    <property type="entry name" value="BLUF"/>
    <property type="match status" value="1"/>
</dbReference>
<dbReference type="Gene3D" id="3.30.70.100">
    <property type="match status" value="1"/>
</dbReference>
<evidence type="ECO:0000313" key="2">
    <source>
        <dbReference type="EMBL" id="MTH57717.1"/>
    </source>
</evidence>
<dbReference type="InterPro" id="IPR007024">
    <property type="entry name" value="BLUF_domain"/>
</dbReference>
<protein>
    <recommendedName>
        <fullName evidence="1">BLUF domain-containing protein</fullName>
    </recommendedName>
</protein>
<dbReference type="RefSeq" id="WP_155037660.1">
    <property type="nucleotide sequence ID" value="NZ_WMIG01000001.1"/>
</dbReference>
<proteinExistence type="predicted"/>
<dbReference type="GO" id="GO:0009882">
    <property type="term" value="F:blue light photoreceptor activity"/>
    <property type="evidence" value="ECO:0007669"/>
    <property type="project" value="InterPro"/>
</dbReference>
<accession>A0A844HHD6</accession>
<dbReference type="OrthoDB" id="196105at2"/>
<comment type="caution">
    <text evidence="2">The sequence shown here is derived from an EMBL/GenBank/DDBJ whole genome shotgun (WGS) entry which is preliminary data.</text>
</comment>
<dbReference type="Proteomes" id="UP000449846">
    <property type="component" value="Unassembled WGS sequence"/>
</dbReference>
<dbReference type="EMBL" id="WMIG01000001">
    <property type="protein sequence ID" value="MTH57717.1"/>
    <property type="molecule type" value="Genomic_DNA"/>
</dbReference>
<feature type="domain" description="BLUF" evidence="1">
    <location>
        <begin position="3"/>
        <end position="94"/>
    </location>
</feature>
<dbReference type="AlphaFoldDB" id="A0A844HHD6"/>
<keyword evidence="3" id="KW-1185">Reference proteome</keyword>
<evidence type="ECO:0000259" key="1">
    <source>
        <dbReference type="PROSITE" id="PS50925"/>
    </source>
</evidence>
<name>A0A844HHD6_9RHOB</name>
<dbReference type="SUPFAM" id="SSF54975">
    <property type="entry name" value="Acylphosphatase/BLUF domain-like"/>
    <property type="match status" value="1"/>
</dbReference>
<evidence type="ECO:0000313" key="3">
    <source>
        <dbReference type="Proteomes" id="UP000449846"/>
    </source>
</evidence>
<gene>
    <name evidence="2" type="ORF">GL300_00665</name>
</gene>
<dbReference type="Pfam" id="PF04940">
    <property type="entry name" value="BLUF"/>
    <property type="match status" value="1"/>
</dbReference>
<dbReference type="PROSITE" id="PS50925">
    <property type="entry name" value="BLUF"/>
    <property type="match status" value="1"/>
</dbReference>
<dbReference type="InterPro" id="IPR036046">
    <property type="entry name" value="Acylphosphatase-like_dom_sf"/>
</dbReference>
<organism evidence="2 3">
    <name type="scientific">Paracoccus litorisediminis</name>
    <dbReference type="NCBI Taxonomy" id="2006130"/>
    <lineage>
        <taxon>Bacteria</taxon>
        <taxon>Pseudomonadati</taxon>
        <taxon>Pseudomonadota</taxon>
        <taxon>Alphaproteobacteria</taxon>
        <taxon>Rhodobacterales</taxon>
        <taxon>Paracoccaceae</taxon>
        <taxon>Paracoccus</taxon>
    </lineage>
</organism>
<sequence>METAFFLYRSRTELTAKSGQCTDILNEARARNLDLDLTGYLHLEDGRFYQWLEGPAEPLALVRDMILRDPRHRNVEFLWQGDLPERLFDGWRMGFGTSHPGTLFDWVAERGVKVSDLQDFARGLRDFMLNALPTKSI</sequence>